<dbReference type="AlphaFoldDB" id="A0A2I8VFR5"/>
<dbReference type="Proteomes" id="UP000236584">
    <property type="component" value="Chromosome"/>
</dbReference>
<keyword evidence="1" id="KW-0472">Membrane</keyword>
<feature type="transmembrane region" description="Helical" evidence="1">
    <location>
        <begin position="39"/>
        <end position="60"/>
    </location>
</feature>
<accession>A0A2I8VFR5</accession>
<name>A0A2I8VFR5_9EURY</name>
<protein>
    <submittedName>
        <fullName evidence="2">Uncharacterized protein</fullName>
    </submittedName>
</protein>
<organism evidence="2 3">
    <name type="scientific">Salinigranum rubrum</name>
    <dbReference type="NCBI Taxonomy" id="755307"/>
    <lineage>
        <taxon>Archaea</taxon>
        <taxon>Methanobacteriati</taxon>
        <taxon>Methanobacteriota</taxon>
        <taxon>Stenosarchaea group</taxon>
        <taxon>Halobacteria</taxon>
        <taxon>Halobacteriales</taxon>
        <taxon>Haloferacaceae</taxon>
        <taxon>Salinigranum</taxon>
    </lineage>
</organism>
<evidence type="ECO:0000313" key="2">
    <source>
        <dbReference type="EMBL" id="AUV80755.1"/>
    </source>
</evidence>
<reference evidence="2 3" key="1">
    <citation type="submission" date="2018-01" db="EMBL/GenBank/DDBJ databases">
        <title>Complete genome sequence of Salinigranum rubrum GX10T, an extremely halophilic archaeon isolated from a marine solar saltern.</title>
        <authorList>
            <person name="Han S."/>
        </authorList>
    </citation>
    <scope>NUCLEOTIDE SEQUENCE [LARGE SCALE GENOMIC DNA]</scope>
    <source>
        <strain evidence="2 3">GX10</strain>
    </source>
</reference>
<feature type="transmembrane region" description="Helical" evidence="1">
    <location>
        <begin position="293"/>
        <end position="316"/>
    </location>
</feature>
<sequence>MSNVGEPTVSDYSPTVPDHDDRGWLFAAWRFVFITGNRLLIAAGMLGAVYGLLVGVDVFIGGVNQEQVAPLLYLFSALVGGNFTLITIILSISQLVISRQLGSPGELREQIEGTNAYREAIEETMNLEVAPVTPTEFLHMLHDSSAEIIDQAQEHLDTVDGERRDELIAHTERLDEQIDAVITSVSNPDVSVFGALAVTLSTNHGESIYQLRQLRAKHGDAYPEEVNEALDDLVVRLKQIDVARQYLKTVYVQQELAALSRHLLYVGVPAVVVSVFVLRTFAVGFDVFSPEMLFGVVPLAITVAIAPLAVLFAYVLRLASVAERTIAITPFTLAAPKEEATPADN</sequence>
<keyword evidence="1" id="KW-1133">Transmembrane helix</keyword>
<keyword evidence="3" id="KW-1185">Reference proteome</keyword>
<dbReference type="InterPro" id="IPR058278">
    <property type="entry name" value="DUF7972"/>
</dbReference>
<evidence type="ECO:0000256" key="1">
    <source>
        <dbReference type="SAM" id="Phobius"/>
    </source>
</evidence>
<dbReference type="KEGG" id="srub:C2R22_03035"/>
<proteinExistence type="predicted"/>
<dbReference type="EMBL" id="CP026309">
    <property type="protein sequence ID" value="AUV80755.1"/>
    <property type="molecule type" value="Genomic_DNA"/>
</dbReference>
<dbReference type="Pfam" id="PF25927">
    <property type="entry name" value="DUF7972"/>
    <property type="match status" value="1"/>
</dbReference>
<keyword evidence="1" id="KW-0812">Transmembrane</keyword>
<evidence type="ECO:0000313" key="3">
    <source>
        <dbReference type="Proteomes" id="UP000236584"/>
    </source>
</evidence>
<feature type="transmembrane region" description="Helical" evidence="1">
    <location>
        <begin position="72"/>
        <end position="92"/>
    </location>
</feature>
<feature type="transmembrane region" description="Helical" evidence="1">
    <location>
        <begin position="263"/>
        <end position="281"/>
    </location>
</feature>
<gene>
    <name evidence="2" type="ORF">C2R22_03035</name>
</gene>